<sequence length="224" mass="24109">MSGSSSGPKAPKPPRLPRELTPAGRDDAELVHDGKHLSLDYAGLDLFVPEDDPEDVTFERCRFTDTRLAGLTLHRAGFADVVFQGCDLANLRLFDSRVFNASVTTCRMTGTQFTEAGLRDVTFEGCRADLAGFRFAVLRNVVFRDCNLTEANFQNAELRDVRFEDCALVAAQFSQASLRDVRFDGCDLSGLGGVEGLDGATVGPSDARSLLPSLAAAAGIAIDD</sequence>
<feature type="region of interest" description="Disordered" evidence="1">
    <location>
        <begin position="1"/>
        <end position="25"/>
    </location>
</feature>
<dbReference type="InterPro" id="IPR001646">
    <property type="entry name" value="5peptide_repeat"/>
</dbReference>
<dbReference type="SUPFAM" id="SSF141571">
    <property type="entry name" value="Pentapeptide repeat-like"/>
    <property type="match status" value="1"/>
</dbReference>
<dbReference type="Proteomes" id="UP000261811">
    <property type="component" value="Unassembled WGS sequence"/>
</dbReference>
<dbReference type="PANTHER" id="PTHR42999:SF1">
    <property type="entry name" value="PENTAPEPTIDE REPEAT-CONTAINING PROTEIN"/>
    <property type="match status" value="1"/>
</dbReference>
<dbReference type="OrthoDB" id="4775025at2"/>
<organism evidence="2 3">
    <name type="scientific">Actinomadura logoneensis</name>
    <dbReference type="NCBI Taxonomy" id="2293572"/>
    <lineage>
        <taxon>Bacteria</taxon>
        <taxon>Bacillati</taxon>
        <taxon>Actinomycetota</taxon>
        <taxon>Actinomycetes</taxon>
        <taxon>Streptosporangiales</taxon>
        <taxon>Thermomonosporaceae</taxon>
        <taxon>Actinomadura</taxon>
    </lineage>
</organism>
<evidence type="ECO:0000256" key="1">
    <source>
        <dbReference type="SAM" id="MobiDB-lite"/>
    </source>
</evidence>
<evidence type="ECO:0000313" key="3">
    <source>
        <dbReference type="Proteomes" id="UP000261811"/>
    </source>
</evidence>
<name>A0A372JT01_9ACTN</name>
<dbReference type="Gene3D" id="2.160.20.80">
    <property type="entry name" value="E3 ubiquitin-protein ligase SopA"/>
    <property type="match status" value="1"/>
</dbReference>
<reference evidence="2 3" key="1">
    <citation type="submission" date="2018-08" db="EMBL/GenBank/DDBJ databases">
        <title>Actinomadura jelena sp. nov., a novel Actinomycete isolated from soil in Chad.</title>
        <authorList>
            <person name="Shi L."/>
        </authorList>
    </citation>
    <scope>NUCLEOTIDE SEQUENCE [LARGE SCALE GENOMIC DNA]</scope>
    <source>
        <strain evidence="2 3">NEAU-G17</strain>
    </source>
</reference>
<dbReference type="EMBL" id="QURH01000050">
    <property type="protein sequence ID" value="RFU43151.1"/>
    <property type="molecule type" value="Genomic_DNA"/>
</dbReference>
<dbReference type="PANTHER" id="PTHR42999">
    <property type="entry name" value="ANTIBIOTIC RESISTANCE PROTEIN MCBG"/>
    <property type="match status" value="1"/>
</dbReference>
<keyword evidence="3" id="KW-1185">Reference proteome</keyword>
<dbReference type="AlphaFoldDB" id="A0A372JT01"/>
<comment type="caution">
    <text evidence="2">The sequence shown here is derived from an EMBL/GenBank/DDBJ whole genome shotgun (WGS) entry which is preliminary data.</text>
</comment>
<proteinExistence type="predicted"/>
<dbReference type="Pfam" id="PF13599">
    <property type="entry name" value="Pentapeptide_4"/>
    <property type="match status" value="2"/>
</dbReference>
<accession>A0A372JT01</accession>
<dbReference type="RefSeq" id="WP_117355954.1">
    <property type="nucleotide sequence ID" value="NZ_QURH01000050.1"/>
</dbReference>
<protein>
    <submittedName>
        <fullName evidence="2">Pentapeptide repeat-containing protein</fullName>
    </submittedName>
</protein>
<evidence type="ECO:0000313" key="2">
    <source>
        <dbReference type="EMBL" id="RFU43151.1"/>
    </source>
</evidence>
<gene>
    <name evidence="2" type="ORF">DZF91_02790</name>
</gene>
<dbReference type="InterPro" id="IPR052949">
    <property type="entry name" value="PA_immunity-related"/>
</dbReference>